<dbReference type="AlphaFoldDB" id="A0A7I7XRX3"/>
<dbReference type="SUPFAM" id="SSF54862">
    <property type="entry name" value="4Fe-4S ferredoxins"/>
    <property type="match status" value="1"/>
</dbReference>
<comment type="cofactor">
    <cofactor evidence="1">
        <name>[3Fe-4S] cluster</name>
        <dbReference type="ChEBI" id="CHEBI:21137"/>
    </cofactor>
</comment>
<reference evidence="10" key="2">
    <citation type="submission" date="2020-02" db="EMBL/GenBank/DDBJ databases">
        <authorList>
            <person name="Matsumoto Y."/>
            <person name="Motooka D."/>
            <person name="Nakamura S."/>
        </authorList>
    </citation>
    <scope>NUCLEOTIDE SEQUENCE</scope>
    <source>
        <strain evidence="10">JCM 13671</strain>
    </source>
</reference>
<evidence type="ECO:0000256" key="1">
    <source>
        <dbReference type="ARBA" id="ARBA00001927"/>
    </source>
</evidence>
<dbReference type="PRINTS" id="PR00352">
    <property type="entry name" value="3FE4SFRDOXIN"/>
</dbReference>
<dbReference type="InterPro" id="IPR017896">
    <property type="entry name" value="4Fe4S_Fe-S-bd"/>
</dbReference>
<organism evidence="10 11">
    <name type="scientific">Mycolicibacterium confluentis</name>
    <dbReference type="NCBI Taxonomy" id="28047"/>
    <lineage>
        <taxon>Bacteria</taxon>
        <taxon>Bacillati</taxon>
        <taxon>Actinomycetota</taxon>
        <taxon>Actinomycetes</taxon>
        <taxon>Mycobacteriales</taxon>
        <taxon>Mycobacteriaceae</taxon>
        <taxon>Mycolicibacterium</taxon>
    </lineage>
</organism>
<evidence type="ECO:0000313" key="10">
    <source>
        <dbReference type="EMBL" id="BBZ32009.1"/>
    </source>
</evidence>
<accession>A0A7I7XRX3</accession>
<evidence type="ECO:0000256" key="2">
    <source>
        <dbReference type="ARBA" id="ARBA00022448"/>
    </source>
</evidence>
<dbReference type="GO" id="GO:0009055">
    <property type="term" value="F:electron transfer activity"/>
    <property type="evidence" value="ECO:0007669"/>
    <property type="project" value="UniProtKB-UniRule"/>
</dbReference>
<dbReference type="Gene3D" id="3.30.70.20">
    <property type="match status" value="1"/>
</dbReference>
<dbReference type="InterPro" id="IPR001080">
    <property type="entry name" value="3Fe4S_ferredoxin"/>
</dbReference>
<keyword evidence="4 8" id="KW-0249">Electron transport</keyword>
<protein>
    <recommendedName>
        <fullName evidence="8">Ferredoxin</fullName>
    </recommendedName>
</protein>
<name>A0A7I7XRX3_9MYCO</name>
<comment type="function">
    <text evidence="8">Ferredoxins are iron-sulfur proteins that transfer electrons in a wide variety of metabolic reactions.</text>
</comment>
<dbReference type="Pfam" id="PF13459">
    <property type="entry name" value="Fer4_15"/>
    <property type="match status" value="1"/>
</dbReference>
<proteinExistence type="predicted"/>
<dbReference type="Proteomes" id="UP000466931">
    <property type="component" value="Chromosome"/>
</dbReference>
<evidence type="ECO:0000256" key="6">
    <source>
        <dbReference type="ARBA" id="ARBA00023014"/>
    </source>
</evidence>
<dbReference type="GO" id="GO:0005506">
    <property type="term" value="F:iron ion binding"/>
    <property type="evidence" value="ECO:0007669"/>
    <property type="project" value="UniProtKB-UniRule"/>
</dbReference>
<keyword evidence="7" id="KW-0003">3Fe-4S</keyword>
<evidence type="ECO:0000259" key="9">
    <source>
        <dbReference type="PROSITE" id="PS51379"/>
    </source>
</evidence>
<dbReference type="PANTHER" id="PTHR36923">
    <property type="entry name" value="FERREDOXIN"/>
    <property type="match status" value="1"/>
</dbReference>
<feature type="domain" description="4Fe-4S ferredoxin-type" evidence="9">
    <location>
        <begin position="10"/>
        <end position="38"/>
    </location>
</feature>
<sequence length="73" mass="7915">MRGGSILTAMQITVDYDLCDGHGQCLMAAPDVFDLPDDSEHVVVLDPDPPRDEYDAVIRAAAMCPAQALRVEI</sequence>
<evidence type="ECO:0000256" key="5">
    <source>
        <dbReference type="ARBA" id="ARBA00023004"/>
    </source>
</evidence>
<dbReference type="PROSITE" id="PS51379">
    <property type="entry name" value="4FE4S_FER_2"/>
    <property type="match status" value="1"/>
</dbReference>
<reference evidence="10" key="1">
    <citation type="journal article" date="2019" name="Emerg. Microbes Infect.">
        <title>Comprehensive subspecies identification of 175 nontuberculous mycobacteria species based on 7547 genomic profiles.</title>
        <authorList>
            <person name="Matsumoto Y."/>
            <person name="Kinjo T."/>
            <person name="Motooka D."/>
            <person name="Nabeya D."/>
            <person name="Jung N."/>
            <person name="Uechi K."/>
            <person name="Horii T."/>
            <person name="Iida T."/>
            <person name="Fujita J."/>
            <person name="Nakamura S."/>
        </authorList>
    </citation>
    <scope>NUCLEOTIDE SEQUENCE [LARGE SCALE GENOMIC DNA]</scope>
    <source>
        <strain evidence="10">JCM 13671</strain>
    </source>
</reference>
<keyword evidence="11" id="KW-1185">Reference proteome</keyword>
<keyword evidence="3 8" id="KW-0479">Metal-binding</keyword>
<evidence type="ECO:0000256" key="3">
    <source>
        <dbReference type="ARBA" id="ARBA00022723"/>
    </source>
</evidence>
<dbReference type="InterPro" id="IPR051269">
    <property type="entry name" value="Fe-S_cluster_ET"/>
</dbReference>
<evidence type="ECO:0000256" key="7">
    <source>
        <dbReference type="ARBA" id="ARBA00023291"/>
    </source>
</evidence>
<evidence type="ECO:0000313" key="11">
    <source>
        <dbReference type="Proteomes" id="UP000466931"/>
    </source>
</evidence>
<evidence type="ECO:0000256" key="8">
    <source>
        <dbReference type="RuleBase" id="RU368020"/>
    </source>
</evidence>
<dbReference type="GO" id="GO:0051538">
    <property type="term" value="F:3 iron, 4 sulfur cluster binding"/>
    <property type="evidence" value="ECO:0007669"/>
    <property type="project" value="UniProtKB-KW"/>
</dbReference>
<keyword evidence="2 8" id="KW-0813">Transport</keyword>
<keyword evidence="6 8" id="KW-0411">Iron-sulfur</keyword>
<dbReference type="PANTHER" id="PTHR36923:SF3">
    <property type="entry name" value="FERREDOXIN"/>
    <property type="match status" value="1"/>
</dbReference>
<gene>
    <name evidence="10" type="ORF">MCNF_06140</name>
</gene>
<evidence type="ECO:0000256" key="4">
    <source>
        <dbReference type="ARBA" id="ARBA00022982"/>
    </source>
</evidence>
<dbReference type="EMBL" id="AP022612">
    <property type="protein sequence ID" value="BBZ32009.1"/>
    <property type="molecule type" value="Genomic_DNA"/>
</dbReference>
<keyword evidence="5 8" id="KW-0408">Iron</keyword>